<feature type="domain" description="Gp5/Type VI secretion system Vgr protein OB-fold" evidence="2">
    <location>
        <begin position="8"/>
        <end position="77"/>
    </location>
</feature>
<sequence>MAPRYGKYSGEVADNADPEGLGRLRVTVPAVFPGGEPVWARPCLPYGHFLVPPKGAKVWVEFEAGDVAFPLWVGTWYPRGAVPPAVPDHLVKVVHSDTAETVLVSHRSGSFLTFDDKGGVLLSDAKGAYLYFNADKGELTAGGVQGHMITLTGEGVAVLHKDGTRVEVAGGKVKISGKDGVQLLSDKISLAGGSVALGGQATMSAVLGEALVTLFNSHVHPTAQGPSGPPVPPMAAGPPLLSQSVKVQQ</sequence>
<name>A0A8J3S2E8_PLARO</name>
<evidence type="ECO:0000259" key="2">
    <source>
        <dbReference type="Pfam" id="PF04717"/>
    </source>
</evidence>
<dbReference type="EMBL" id="BOOI01000036">
    <property type="protein sequence ID" value="GIH85605.1"/>
    <property type="molecule type" value="Genomic_DNA"/>
</dbReference>
<proteinExistence type="predicted"/>
<feature type="compositionally biased region" description="Pro residues" evidence="1">
    <location>
        <begin position="227"/>
        <end position="236"/>
    </location>
</feature>
<feature type="region of interest" description="Disordered" evidence="1">
    <location>
        <begin position="221"/>
        <end position="249"/>
    </location>
</feature>
<protein>
    <recommendedName>
        <fullName evidence="2">Gp5/Type VI secretion system Vgr protein OB-fold domain-containing protein</fullName>
    </recommendedName>
</protein>
<gene>
    <name evidence="3" type="ORF">Pro02_40130</name>
</gene>
<organism evidence="3 4">
    <name type="scientific">Planobispora rosea</name>
    <dbReference type="NCBI Taxonomy" id="35762"/>
    <lineage>
        <taxon>Bacteria</taxon>
        <taxon>Bacillati</taxon>
        <taxon>Actinomycetota</taxon>
        <taxon>Actinomycetes</taxon>
        <taxon>Streptosporangiales</taxon>
        <taxon>Streptosporangiaceae</taxon>
        <taxon>Planobispora</taxon>
    </lineage>
</organism>
<dbReference type="SUPFAM" id="SSF69255">
    <property type="entry name" value="gp5 N-terminal domain-like"/>
    <property type="match status" value="1"/>
</dbReference>
<comment type="caution">
    <text evidence="3">The sequence shown here is derived from an EMBL/GenBank/DDBJ whole genome shotgun (WGS) entry which is preliminary data.</text>
</comment>
<accession>A0A8J3S2E8</accession>
<evidence type="ECO:0000313" key="3">
    <source>
        <dbReference type="EMBL" id="GIH85605.1"/>
    </source>
</evidence>
<dbReference type="OrthoDB" id="1907165at2"/>
<dbReference type="InterPro" id="IPR006531">
    <property type="entry name" value="Gp5/Vgr_OB"/>
</dbReference>
<dbReference type="Pfam" id="PF04717">
    <property type="entry name" value="Phage_base_V"/>
    <property type="match status" value="1"/>
</dbReference>
<evidence type="ECO:0000313" key="4">
    <source>
        <dbReference type="Proteomes" id="UP000655044"/>
    </source>
</evidence>
<reference evidence="3" key="1">
    <citation type="submission" date="2021-01" db="EMBL/GenBank/DDBJ databases">
        <title>Whole genome shotgun sequence of Planobispora rosea NBRC 15558.</title>
        <authorList>
            <person name="Komaki H."/>
            <person name="Tamura T."/>
        </authorList>
    </citation>
    <scope>NUCLEOTIDE SEQUENCE</scope>
    <source>
        <strain evidence="3">NBRC 15558</strain>
    </source>
</reference>
<dbReference type="RefSeq" id="WP_068924255.1">
    <property type="nucleotide sequence ID" value="NZ_BMQP01000019.1"/>
</dbReference>
<keyword evidence="4" id="KW-1185">Reference proteome</keyword>
<evidence type="ECO:0000256" key="1">
    <source>
        <dbReference type="SAM" id="MobiDB-lite"/>
    </source>
</evidence>
<dbReference type="AlphaFoldDB" id="A0A8J3S2E8"/>
<dbReference type="Proteomes" id="UP000655044">
    <property type="component" value="Unassembled WGS sequence"/>
</dbReference>